<evidence type="ECO:0000313" key="3">
    <source>
        <dbReference type="EMBL" id="RBP36661.1"/>
    </source>
</evidence>
<sequence>MAQTVSCRSCASTSLEKVIDLGLQPLANNLLRPENLNQPEPRFPLDVWVCTQCWLMQITHIVPPVTLFSEYVYFSSFSDHMLRHAREASLRYIEEKKLGAQSFVIEIASNDGYLLKNFVQAGVPCLGFEPAANIAEVARKTGVDTHCEFFGTESAAGVKSQRGSADLILGNNVFAHAPDTNDFVKGLATLLKPDGWIVLEFPYGAEMIEKVEFDTIYHEHVFYFTLLPLIPLFERHGLEIFHVEKIAIHGGSLRVFASHKGREQVRDSVLERTTAEIDEGLNGLPYYQRFSERAEKVRRDLIAFLQEQKTAGKSVAAYGASAKGSTLLNYVGDAAGDLAFMADRSTYKHGLLSPGLHIPIVPAEALAEKQPDYALLLAWNFAEEIMKQQAAYAEKGGRFVIPLPELRVV</sequence>
<dbReference type="SUPFAM" id="SSF53335">
    <property type="entry name" value="S-adenosyl-L-methionine-dependent methyltransferases"/>
    <property type="match status" value="1"/>
</dbReference>
<keyword evidence="3" id="KW-0808">Transferase</keyword>
<comment type="caution">
    <text evidence="3">The sequence shown here is derived from an EMBL/GenBank/DDBJ whole genome shotgun (WGS) entry which is preliminary data.</text>
</comment>
<feature type="domain" description="C-methyltransferase" evidence="2">
    <location>
        <begin position="248"/>
        <end position="404"/>
    </location>
</feature>
<keyword evidence="3" id="KW-0489">Methyltransferase</keyword>
<name>A0A366H3U6_9BACT</name>
<evidence type="ECO:0000259" key="2">
    <source>
        <dbReference type="Pfam" id="PF08484"/>
    </source>
</evidence>
<evidence type="ECO:0000259" key="1">
    <source>
        <dbReference type="Pfam" id="PF08421"/>
    </source>
</evidence>
<dbReference type="Gene3D" id="3.40.50.720">
    <property type="entry name" value="NAD(P)-binding Rossmann-like Domain"/>
    <property type="match status" value="1"/>
</dbReference>
<protein>
    <submittedName>
        <fullName evidence="3">Methyltransferase family protein</fullName>
    </submittedName>
</protein>
<reference evidence="3 4" key="1">
    <citation type="submission" date="2018-06" db="EMBL/GenBank/DDBJ databases">
        <title>Genomic Encyclopedia of Type Strains, Phase IV (KMG-IV): sequencing the most valuable type-strain genomes for metagenomic binning, comparative biology and taxonomic classification.</title>
        <authorList>
            <person name="Goeker M."/>
        </authorList>
    </citation>
    <scope>NUCLEOTIDE SEQUENCE [LARGE SCALE GENOMIC DNA]</scope>
    <source>
        <strain evidence="3 4">DSM 25532</strain>
    </source>
</reference>
<dbReference type="Gene3D" id="6.10.250.3100">
    <property type="match status" value="1"/>
</dbReference>
<dbReference type="Gene3D" id="3.40.50.150">
    <property type="entry name" value="Vaccinia Virus protein VP39"/>
    <property type="match status" value="1"/>
</dbReference>
<keyword evidence="4" id="KW-1185">Reference proteome</keyword>
<dbReference type="Proteomes" id="UP000253426">
    <property type="component" value="Unassembled WGS sequence"/>
</dbReference>
<dbReference type="Pfam" id="PF08484">
    <property type="entry name" value="Methyltransf_14"/>
    <property type="match status" value="1"/>
</dbReference>
<dbReference type="InterPro" id="IPR029063">
    <property type="entry name" value="SAM-dependent_MTases_sf"/>
</dbReference>
<organism evidence="3 4">
    <name type="scientific">Roseimicrobium gellanilyticum</name>
    <dbReference type="NCBI Taxonomy" id="748857"/>
    <lineage>
        <taxon>Bacteria</taxon>
        <taxon>Pseudomonadati</taxon>
        <taxon>Verrucomicrobiota</taxon>
        <taxon>Verrucomicrobiia</taxon>
        <taxon>Verrucomicrobiales</taxon>
        <taxon>Verrucomicrobiaceae</taxon>
        <taxon>Roseimicrobium</taxon>
    </lineage>
</organism>
<dbReference type="GO" id="GO:0008168">
    <property type="term" value="F:methyltransferase activity"/>
    <property type="evidence" value="ECO:0007669"/>
    <property type="project" value="UniProtKB-KW"/>
</dbReference>
<feature type="domain" description="Methyltransferase putative zinc binding" evidence="1">
    <location>
        <begin position="7"/>
        <end position="68"/>
    </location>
</feature>
<accession>A0A366H3U6</accession>
<dbReference type="RefSeq" id="WP_211325729.1">
    <property type="nucleotide sequence ID" value="NZ_QNRR01000016.1"/>
</dbReference>
<dbReference type="InterPro" id="IPR013630">
    <property type="entry name" value="Methyltransf_Zn-bd_dom_put"/>
</dbReference>
<dbReference type="Pfam" id="PF08421">
    <property type="entry name" value="Methyltransf_13"/>
    <property type="match status" value="1"/>
</dbReference>
<dbReference type="Gene3D" id="6.20.50.110">
    <property type="entry name" value="Methyltransferase, zinc-binding domain"/>
    <property type="match status" value="1"/>
</dbReference>
<dbReference type="GO" id="GO:0032259">
    <property type="term" value="P:methylation"/>
    <property type="evidence" value="ECO:0007669"/>
    <property type="project" value="UniProtKB-KW"/>
</dbReference>
<gene>
    <name evidence="3" type="ORF">DES53_116100</name>
</gene>
<proteinExistence type="predicted"/>
<dbReference type="InterPro" id="IPR013691">
    <property type="entry name" value="MeTrfase_14"/>
</dbReference>
<dbReference type="CDD" id="cd02440">
    <property type="entry name" value="AdoMet_MTases"/>
    <property type="match status" value="1"/>
</dbReference>
<dbReference type="PANTHER" id="PTHR43861">
    <property type="entry name" value="TRANS-ACONITATE 2-METHYLTRANSFERASE-RELATED"/>
    <property type="match status" value="1"/>
</dbReference>
<dbReference type="Pfam" id="PF13489">
    <property type="entry name" value="Methyltransf_23"/>
    <property type="match status" value="1"/>
</dbReference>
<evidence type="ECO:0000313" key="4">
    <source>
        <dbReference type="Proteomes" id="UP000253426"/>
    </source>
</evidence>
<dbReference type="EMBL" id="QNRR01000016">
    <property type="protein sequence ID" value="RBP36661.1"/>
    <property type="molecule type" value="Genomic_DNA"/>
</dbReference>
<dbReference type="AlphaFoldDB" id="A0A366H3U6"/>
<dbReference type="InterPro" id="IPR038576">
    <property type="entry name" value="Methyltransf_Zn-bd_dom_put_sf"/>
</dbReference>
<dbReference type="PANTHER" id="PTHR43861:SF5">
    <property type="entry name" value="BLL5978 PROTEIN"/>
    <property type="match status" value="1"/>
</dbReference>